<feature type="region of interest" description="Disordered" evidence="1">
    <location>
        <begin position="287"/>
        <end position="315"/>
    </location>
</feature>
<feature type="region of interest" description="Disordered" evidence="1">
    <location>
        <begin position="123"/>
        <end position="198"/>
    </location>
</feature>
<feature type="region of interest" description="Disordered" evidence="1">
    <location>
        <begin position="496"/>
        <end position="516"/>
    </location>
</feature>
<dbReference type="EMBL" id="BEGY01000117">
    <property type="protein sequence ID" value="GAX84138.1"/>
    <property type="molecule type" value="Genomic_DNA"/>
</dbReference>
<organism evidence="2 3">
    <name type="scientific">Chlamydomonas eustigma</name>
    <dbReference type="NCBI Taxonomy" id="1157962"/>
    <lineage>
        <taxon>Eukaryota</taxon>
        <taxon>Viridiplantae</taxon>
        <taxon>Chlorophyta</taxon>
        <taxon>core chlorophytes</taxon>
        <taxon>Chlorophyceae</taxon>
        <taxon>CS clade</taxon>
        <taxon>Chlamydomonadales</taxon>
        <taxon>Chlamydomonadaceae</taxon>
        <taxon>Chlamydomonas</taxon>
    </lineage>
</organism>
<name>A0A250XM40_9CHLO</name>
<dbReference type="AlphaFoldDB" id="A0A250XM40"/>
<protein>
    <submittedName>
        <fullName evidence="2">Uncharacterized protein</fullName>
    </submittedName>
</protein>
<evidence type="ECO:0000256" key="1">
    <source>
        <dbReference type="SAM" id="MobiDB-lite"/>
    </source>
</evidence>
<accession>A0A250XM40</accession>
<evidence type="ECO:0000313" key="2">
    <source>
        <dbReference type="EMBL" id="GAX84138.1"/>
    </source>
</evidence>
<feature type="compositionally biased region" description="Polar residues" evidence="1">
    <location>
        <begin position="123"/>
        <end position="135"/>
    </location>
</feature>
<evidence type="ECO:0000313" key="3">
    <source>
        <dbReference type="Proteomes" id="UP000232323"/>
    </source>
</evidence>
<sequence length="858" mass="92040">MQVNREKELAHVDSEAVLLFNDLQEIVNFLGMIYAEVSGQCAATAKIVYDLRRSLSFLDLQQRGLQSKSISNYSQRSVHVDGQTDNVGHASLTCTPEALPNSAHTPGISQIARQVSVEKTVRRSSPTICTASSDSAVRPNNKITNGVAKNVSPPLGVLSGQRPVPSPPLSNRTRSTSPTPYEAHSTSSRASNSNFQSAAKRVTASATVTASGSGASRYSSAVRGGRTVSALLPTASLQPTIRLPPSTPMTPSVMSARLKQESCTNDPDLLNPHSPLNPPVIQLHDIQKHSRASSTTHDHEEHEESSIGPVPSASVQMPPRWNKVVRLYKDAVQQALKQVSTRNRSGLGQRATGPVTSSYPLLTRQETGTSSTYVDAVHVAQADARGSPQGLPGSDSYSRLVPSSTHSAITLGLTDSATSGGARYITKLHTFCAASQASGRPGSIVEGRSSRIITGSSSSSSAHGQGVVEDPQRLFAAVVAAQTWILNALRQLAATQQPGSSRQHSSSSSSSSLEHQQSSTFEDLGISAEGLYSLLQDLRVARLRLAELMDNAKTEAITAFAASPSSLGGSARVISDNEVASGAPLTRSTSSGVRDMADVARVMSGSADDAACSMSGSADDATCSMTTCSERDKREAVEAAVRWRNRFLRALVIAHKKLGQMQHDGGDSREGTGIKQQKQLMPRPVGLWLPESLWLPALKIAGQETPTSLMQGGLPWLTTLFPHLLHGPLTHKSLEEKTIDKGMLIKAPDEASQLKAKIKLNRAQQQLQHCLMQLHLEQVLASKLLPNKAVNVLPQHRLRSGGSSGPGLEGNEHLQWEQRQNTNQVDRHLARCRLAHMFISKGSWNKQYCIVESIESSQ</sequence>
<feature type="compositionally biased region" description="Polar residues" evidence="1">
    <location>
        <begin position="169"/>
        <end position="196"/>
    </location>
</feature>
<proteinExistence type="predicted"/>
<keyword evidence="3" id="KW-1185">Reference proteome</keyword>
<comment type="caution">
    <text evidence="2">The sequence shown here is derived from an EMBL/GenBank/DDBJ whole genome shotgun (WGS) entry which is preliminary data.</text>
</comment>
<dbReference type="Proteomes" id="UP000232323">
    <property type="component" value="Unassembled WGS sequence"/>
</dbReference>
<reference evidence="2 3" key="1">
    <citation type="submission" date="2017-08" db="EMBL/GenBank/DDBJ databases">
        <title>Acidophilic green algal genome provides insights into adaptation to an acidic environment.</title>
        <authorList>
            <person name="Hirooka S."/>
            <person name="Hirose Y."/>
            <person name="Kanesaki Y."/>
            <person name="Higuchi S."/>
            <person name="Fujiwara T."/>
            <person name="Onuma R."/>
            <person name="Era A."/>
            <person name="Ohbayashi R."/>
            <person name="Uzuka A."/>
            <person name="Nozaki H."/>
            <person name="Yoshikawa H."/>
            <person name="Miyagishima S.Y."/>
        </authorList>
    </citation>
    <scope>NUCLEOTIDE SEQUENCE [LARGE SCALE GENOMIC DNA]</scope>
    <source>
        <strain evidence="2 3">NIES-2499</strain>
    </source>
</reference>
<feature type="compositionally biased region" description="Basic and acidic residues" evidence="1">
    <location>
        <begin position="296"/>
        <end position="305"/>
    </location>
</feature>
<gene>
    <name evidence="2" type="ORF">CEUSTIGMA_g11561.t1</name>
</gene>